<sequence length="80" mass="8851">MKPRSCTYLFEGSCATSAVARETAGFLRNFFRRDGLTFNFDALLVVPPILGGRNSQVCKAPWDAGSWDSMPPFHRGAQKP</sequence>
<reference evidence="1 2" key="1">
    <citation type="journal article" date="2020" name="Cell">
        <title>Large-Scale Comparative Analyses of Tick Genomes Elucidate Their Genetic Diversity and Vector Capacities.</title>
        <authorList>
            <consortium name="Tick Genome and Microbiome Consortium (TIGMIC)"/>
            <person name="Jia N."/>
            <person name="Wang J."/>
            <person name="Shi W."/>
            <person name="Du L."/>
            <person name="Sun Y."/>
            <person name="Zhan W."/>
            <person name="Jiang J.F."/>
            <person name="Wang Q."/>
            <person name="Zhang B."/>
            <person name="Ji P."/>
            <person name="Bell-Sakyi L."/>
            <person name="Cui X.M."/>
            <person name="Yuan T.T."/>
            <person name="Jiang B.G."/>
            <person name="Yang W.F."/>
            <person name="Lam T.T."/>
            <person name="Chang Q.C."/>
            <person name="Ding S.J."/>
            <person name="Wang X.J."/>
            <person name="Zhu J.G."/>
            <person name="Ruan X.D."/>
            <person name="Zhao L."/>
            <person name="Wei J.T."/>
            <person name="Ye R.Z."/>
            <person name="Que T.C."/>
            <person name="Du C.H."/>
            <person name="Zhou Y.H."/>
            <person name="Cheng J.X."/>
            <person name="Dai P.F."/>
            <person name="Guo W.B."/>
            <person name="Han X.H."/>
            <person name="Huang E.J."/>
            <person name="Li L.F."/>
            <person name="Wei W."/>
            <person name="Gao Y.C."/>
            <person name="Liu J.Z."/>
            <person name="Shao H.Z."/>
            <person name="Wang X."/>
            <person name="Wang C.C."/>
            <person name="Yang T.C."/>
            <person name="Huo Q.B."/>
            <person name="Li W."/>
            <person name="Chen H.Y."/>
            <person name="Chen S.E."/>
            <person name="Zhou L.G."/>
            <person name="Ni X.B."/>
            <person name="Tian J.H."/>
            <person name="Sheng Y."/>
            <person name="Liu T."/>
            <person name="Pan Y.S."/>
            <person name="Xia L.Y."/>
            <person name="Li J."/>
            <person name="Zhao F."/>
            <person name="Cao W.C."/>
        </authorList>
    </citation>
    <scope>NUCLEOTIDE SEQUENCE [LARGE SCALE GENOMIC DNA]</scope>
    <source>
        <strain evidence="1">HaeL-2018</strain>
    </source>
</reference>
<dbReference type="EMBL" id="JABSTR010000005">
    <property type="protein sequence ID" value="KAH9370925.1"/>
    <property type="molecule type" value="Genomic_DNA"/>
</dbReference>
<dbReference type="AlphaFoldDB" id="A0A9J6G6M6"/>
<dbReference type="Proteomes" id="UP000821853">
    <property type="component" value="Chromosome 3"/>
</dbReference>
<dbReference type="VEuPathDB" id="VectorBase:HLOH_061017"/>
<organism evidence="1 2">
    <name type="scientific">Haemaphysalis longicornis</name>
    <name type="common">Bush tick</name>
    <dbReference type="NCBI Taxonomy" id="44386"/>
    <lineage>
        <taxon>Eukaryota</taxon>
        <taxon>Metazoa</taxon>
        <taxon>Ecdysozoa</taxon>
        <taxon>Arthropoda</taxon>
        <taxon>Chelicerata</taxon>
        <taxon>Arachnida</taxon>
        <taxon>Acari</taxon>
        <taxon>Parasitiformes</taxon>
        <taxon>Ixodida</taxon>
        <taxon>Ixodoidea</taxon>
        <taxon>Ixodidae</taxon>
        <taxon>Haemaphysalinae</taxon>
        <taxon>Haemaphysalis</taxon>
    </lineage>
</organism>
<comment type="caution">
    <text evidence="1">The sequence shown here is derived from an EMBL/GenBank/DDBJ whole genome shotgun (WGS) entry which is preliminary data.</text>
</comment>
<evidence type="ECO:0000313" key="2">
    <source>
        <dbReference type="Proteomes" id="UP000821853"/>
    </source>
</evidence>
<accession>A0A9J6G6M6</accession>
<proteinExistence type="predicted"/>
<evidence type="ECO:0000313" key="1">
    <source>
        <dbReference type="EMBL" id="KAH9370925.1"/>
    </source>
</evidence>
<gene>
    <name evidence="1" type="ORF">HPB48_011788</name>
</gene>
<protein>
    <submittedName>
        <fullName evidence="1">Uncharacterized protein</fullName>
    </submittedName>
</protein>
<name>A0A9J6G6M6_HAELO</name>
<keyword evidence="2" id="KW-1185">Reference proteome</keyword>